<protein>
    <submittedName>
        <fullName evidence="2">Uncharacterized protein</fullName>
    </submittedName>
</protein>
<gene>
    <name evidence="2" type="ORF">DFH94DRAFT_718992</name>
</gene>
<dbReference type="Proteomes" id="UP000759537">
    <property type="component" value="Unassembled WGS sequence"/>
</dbReference>
<feature type="compositionally biased region" description="Pro residues" evidence="1">
    <location>
        <begin position="205"/>
        <end position="214"/>
    </location>
</feature>
<keyword evidence="3" id="KW-1185">Reference proteome</keyword>
<sequence length="269" mass="29379">MYSRWNWTRDQEDVERLPPGLVRTAYDADTRQYTFRDTTSGDDFVSAPGEAYGTLVPAATANFPKASRSSGRRRTLQAYDRPVLFADDMSPPQSKSPSTGHKRTPTMPPTSSRHHTSSTSGSTRKQGRKRSASFSDFLPPHLIAPASKSSDLSAATIAAPKPRHARARGASMIKSAPPSPPPFVDEKKSSEWWSPTDPLLSSLPTLPPPLPPKDYPASKSPQQQQFSKTWSPRVVMRLTARVLGRTLGAVKGGERSREGPSGDNGWVVV</sequence>
<comment type="caution">
    <text evidence="2">The sequence shown here is derived from an EMBL/GenBank/DDBJ whole genome shotgun (WGS) entry which is preliminary data.</text>
</comment>
<accession>A0A9P5TCW6</accession>
<dbReference type="EMBL" id="WHVB01000003">
    <property type="protein sequence ID" value="KAF8485191.1"/>
    <property type="molecule type" value="Genomic_DNA"/>
</dbReference>
<feature type="compositionally biased region" description="Polar residues" evidence="1">
    <location>
        <begin position="219"/>
        <end position="230"/>
    </location>
</feature>
<reference evidence="2" key="1">
    <citation type="submission" date="2019-10" db="EMBL/GenBank/DDBJ databases">
        <authorList>
            <consortium name="DOE Joint Genome Institute"/>
            <person name="Kuo A."/>
            <person name="Miyauchi S."/>
            <person name="Kiss E."/>
            <person name="Drula E."/>
            <person name="Kohler A."/>
            <person name="Sanchez-Garcia M."/>
            <person name="Andreopoulos B."/>
            <person name="Barry K.W."/>
            <person name="Bonito G."/>
            <person name="Buee M."/>
            <person name="Carver A."/>
            <person name="Chen C."/>
            <person name="Cichocki N."/>
            <person name="Clum A."/>
            <person name="Culley D."/>
            <person name="Crous P.W."/>
            <person name="Fauchery L."/>
            <person name="Girlanda M."/>
            <person name="Hayes R."/>
            <person name="Keri Z."/>
            <person name="LaButti K."/>
            <person name="Lipzen A."/>
            <person name="Lombard V."/>
            <person name="Magnuson J."/>
            <person name="Maillard F."/>
            <person name="Morin E."/>
            <person name="Murat C."/>
            <person name="Nolan M."/>
            <person name="Ohm R."/>
            <person name="Pangilinan J."/>
            <person name="Pereira M."/>
            <person name="Perotto S."/>
            <person name="Peter M."/>
            <person name="Riley R."/>
            <person name="Sitrit Y."/>
            <person name="Stielow B."/>
            <person name="Szollosi G."/>
            <person name="Zifcakova L."/>
            <person name="Stursova M."/>
            <person name="Spatafora J.W."/>
            <person name="Tedersoo L."/>
            <person name="Vaario L.-M."/>
            <person name="Yamada A."/>
            <person name="Yan M."/>
            <person name="Wang P."/>
            <person name="Xu J."/>
            <person name="Bruns T."/>
            <person name="Baldrian P."/>
            <person name="Vilgalys R."/>
            <person name="Henrissat B."/>
            <person name="Grigoriev I.V."/>
            <person name="Hibbett D."/>
            <person name="Nagy L.G."/>
            <person name="Martin F.M."/>
        </authorList>
    </citation>
    <scope>NUCLEOTIDE SEQUENCE</scope>
    <source>
        <strain evidence="2">Prilba</strain>
    </source>
</reference>
<evidence type="ECO:0000256" key="1">
    <source>
        <dbReference type="SAM" id="MobiDB-lite"/>
    </source>
</evidence>
<evidence type="ECO:0000313" key="2">
    <source>
        <dbReference type="EMBL" id="KAF8485191.1"/>
    </source>
</evidence>
<dbReference type="AlphaFoldDB" id="A0A9P5TCW6"/>
<organism evidence="2 3">
    <name type="scientific">Russula ochroleuca</name>
    <dbReference type="NCBI Taxonomy" id="152965"/>
    <lineage>
        <taxon>Eukaryota</taxon>
        <taxon>Fungi</taxon>
        <taxon>Dikarya</taxon>
        <taxon>Basidiomycota</taxon>
        <taxon>Agaricomycotina</taxon>
        <taxon>Agaricomycetes</taxon>
        <taxon>Russulales</taxon>
        <taxon>Russulaceae</taxon>
        <taxon>Russula</taxon>
    </lineage>
</organism>
<dbReference type="OrthoDB" id="2107166at2759"/>
<name>A0A9P5TCW6_9AGAM</name>
<feature type="region of interest" description="Disordered" evidence="1">
    <location>
        <begin position="159"/>
        <end position="231"/>
    </location>
</feature>
<reference evidence="2" key="2">
    <citation type="journal article" date="2020" name="Nat. Commun.">
        <title>Large-scale genome sequencing of mycorrhizal fungi provides insights into the early evolution of symbiotic traits.</title>
        <authorList>
            <person name="Miyauchi S."/>
            <person name="Kiss E."/>
            <person name="Kuo A."/>
            <person name="Drula E."/>
            <person name="Kohler A."/>
            <person name="Sanchez-Garcia M."/>
            <person name="Morin E."/>
            <person name="Andreopoulos B."/>
            <person name="Barry K.W."/>
            <person name="Bonito G."/>
            <person name="Buee M."/>
            <person name="Carver A."/>
            <person name="Chen C."/>
            <person name="Cichocki N."/>
            <person name="Clum A."/>
            <person name="Culley D."/>
            <person name="Crous P.W."/>
            <person name="Fauchery L."/>
            <person name="Girlanda M."/>
            <person name="Hayes R.D."/>
            <person name="Keri Z."/>
            <person name="LaButti K."/>
            <person name="Lipzen A."/>
            <person name="Lombard V."/>
            <person name="Magnuson J."/>
            <person name="Maillard F."/>
            <person name="Murat C."/>
            <person name="Nolan M."/>
            <person name="Ohm R.A."/>
            <person name="Pangilinan J."/>
            <person name="Pereira M.F."/>
            <person name="Perotto S."/>
            <person name="Peter M."/>
            <person name="Pfister S."/>
            <person name="Riley R."/>
            <person name="Sitrit Y."/>
            <person name="Stielow J.B."/>
            <person name="Szollosi G."/>
            <person name="Zifcakova L."/>
            <person name="Stursova M."/>
            <person name="Spatafora J.W."/>
            <person name="Tedersoo L."/>
            <person name="Vaario L.M."/>
            <person name="Yamada A."/>
            <person name="Yan M."/>
            <person name="Wang P."/>
            <person name="Xu J."/>
            <person name="Bruns T."/>
            <person name="Baldrian P."/>
            <person name="Vilgalys R."/>
            <person name="Dunand C."/>
            <person name="Henrissat B."/>
            <person name="Grigoriev I.V."/>
            <person name="Hibbett D."/>
            <person name="Nagy L.G."/>
            <person name="Martin F.M."/>
        </authorList>
    </citation>
    <scope>NUCLEOTIDE SEQUENCE</scope>
    <source>
        <strain evidence="2">Prilba</strain>
    </source>
</reference>
<evidence type="ECO:0000313" key="3">
    <source>
        <dbReference type="Proteomes" id="UP000759537"/>
    </source>
</evidence>
<feature type="region of interest" description="Disordered" evidence="1">
    <location>
        <begin position="250"/>
        <end position="269"/>
    </location>
</feature>
<feature type="region of interest" description="Disordered" evidence="1">
    <location>
        <begin position="82"/>
        <end position="142"/>
    </location>
</feature>
<proteinExistence type="predicted"/>
<feature type="compositionally biased region" description="Low complexity" evidence="1">
    <location>
        <begin position="194"/>
        <end position="204"/>
    </location>
</feature>